<keyword evidence="2" id="KW-1185">Reference proteome</keyword>
<proteinExistence type="predicted"/>
<organism evidence="1 2">
    <name type="scientific">Vibrio tapetis subsp. tapetis</name>
    <dbReference type="NCBI Taxonomy" id="1671868"/>
    <lineage>
        <taxon>Bacteria</taxon>
        <taxon>Pseudomonadati</taxon>
        <taxon>Pseudomonadota</taxon>
        <taxon>Gammaproteobacteria</taxon>
        <taxon>Vibrionales</taxon>
        <taxon>Vibrionaceae</taxon>
        <taxon>Vibrio</taxon>
    </lineage>
</organism>
<evidence type="ECO:0000313" key="2">
    <source>
        <dbReference type="Proteomes" id="UP000235828"/>
    </source>
</evidence>
<name>A0A2N8ZBJ4_9VIBR</name>
<reference evidence="1 2" key="1">
    <citation type="submission" date="2017-10" db="EMBL/GenBank/DDBJ databases">
        <authorList>
            <person name="Banno H."/>
            <person name="Chua N.-H."/>
        </authorList>
    </citation>
    <scope>NUCLEOTIDE SEQUENCE [LARGE SCALE GENOMIC DNA]</scope>
    <source>
        <strain evidence="1">Vibrio tapetis CECT4600</strain>
    </source>
</reference>
<dbReference type="KEGG" id="vta:A1288"/>
<dbReference type="Proteomes" id="UP000235828">
    <property type="component" value="Chromosome A"/>
</dbReference>
<dbReference type="AlphaFoldDB" id="A0A2N8ZBJ4"/>
<dbReference type="EMBL" id="LT960611">
    <property type="protein sequence ID" value="SON49267.1"/>
    <property type="molecule type" value="Genomic_DNA"/>
</dbReference>
<gene>
    <name evidence="1" type="ORF">VTAP4600_A1288</name>
</gene>
<evidence type="ECO:0000313" key="1">
    <source>
        <dbReference type="EMBL" id="SON49267.1"/>
    </source>
</evidence>
<sequence>MNKSIIKAESIGENVALAMMVESLALHLRIIEMCMTRSFLCQIYEVSVNVYVSD</sequence>
<accession>A0A2N8ZBJ4</accession>
<protein>
    <submittedName>
        <fullName evidence="1">Uncharacterized protein</fullName>
    </submittedName>
</protein>